<keyword evidence="3" id="KW-0067">ATP-binding</keyword>
<comment type="similarity">
    <text evidence="1">Belongs to the CbxX/CfxQ family.</text>
</comment>
<evidence type="ECO:0000256" key="2">
    <source>
        <dbReference type="ARBA" id="ARBA00022741"/>
    </source>
</evidence>
<keyword evidence="2" id="KW-0547">Nucleotide-binding</keyword>
<dbReference type="InterPro" id="IPR003593">
    <property type="entry name" value="AAA+_ATPase"/>
</dbReference>
<evidence type="ECO:0000256" key="3">
    <source>
        <dbReference type="ARBA" id="ARBA00022840"/>
    </source>
</evidence>
<evidence type="ECO:0000313" key="5">
    <source>
        <dbReference type="EMBL" id="KRO08648.1"/>
    </source>
</evidence>
<dbReference type="Proteomes" id="UP000051783">
    <property type="component" value="Unassembled WGS sequence"/>
</dbReference>
<dbReference type="FunFam" id="3.40.50.300:FF:000216">
    <property type="entry name" value="Type VII secretion ATPase EccA"/>
    <property type="match status" value="1"/>
</dbReference>
<dbReference type="AlphaFoldDB" id="A0A0R2M3K1"/>
<dbReference type="Pfam" id="PF17866">
    <property type="entry name" value="AAA_lid_6"/>
    <property type="match status" value="1"/>
</dbReference>
<keyword evidence="6" id="KW-1185">Reference proteome</keyword>
<dbReference type="InterPro" id="IPR000641">
    <property type="entry name" value="CbxX/CfxQ"/>
</dbReference>
<dbReference type="Gene3D" id="3.40.50.300">
    <property type="entry name" value="P-loop containing nucleotide triphosphate hydrolases"/>
    <property type="match status" value="1"/>
</dbReference>
<organism evidence="5 6">
    <name type="scientific">Lactiplantibacillus xiangfangensis</name>
    <dbReference type="NCBI Taxonomy" id="942150"/>
    <lineage>
        <taxon>Bacteria</taxon>
        <taxon>Bacillati</taxon>
        <taxon>Bacillota</taxon>
        <taxon>Bacilli</taxon>
        <taxon>Lactobacillales</taxon>
        <taxon>Lactobacillaceae</taxon>
        <taxon>Lactiplantibacillus</taxon>
    </lineage>
</organism>
<dbReference type="GO" id="GO:0005524">
    <property type="term" value="F:ATP binding"/>
    <property type="evidence" value="ECO:0007669"/>
    <property type="project" value="UniProtKB-KW"/>
</dbReference>
<dbReference type="SUPFAM" id="SSF52540">
    <property type="entry name" value="P-loop containing nucleoside triphosphate hydrolases"/>
    <property type="match status" value="1"/>
</dbReference>
<dbReference type="InterPro" id="IPR003959">
    <property type="entry name" value="ATPase_AAA_core"/>
</dbReference>
<dbReference type="InterPro" id="IPR041627">
    <property type="entry name" value="AAA_lid_6"/>
</dbReference>
<dbReference type="PANTHER" id="PTHR43392">
    <property type="entry name" value="AAA-TYPE ATPASE FAMILY PROTEIN / ANKYRIN REPEAT FAMILY PROTEIN"/>
    <property type="match status" value="1"/>
</dbReference>
<dbReference type="EMBL" id="JQCL01000080">
    <property type="protein sequence ID" value="KRO08648.1"/>
    <property type="molecule type" value="Genomic_DNA"/>
</dbReference>
<dbReference type="PANTHER" id="PTHR43392:SF2">
    <property type="entry name" value="AAA-TYPE ATPASE FAMILY PROTEIN _ ANKYRIN REPEAT FAMILY PROTEIN"/>
    <property type="match status" value="1"/>
</dbReference>
<accession>A0A0R2M3K1</accession>
<evidence type="ECO:0000256" key="1">
    <source>
        <dbReference type="ARBA" id="ARBA00010378"/>
    </source>
</evidence>
<gene>
    <name evidence="5" type="ORF">IV64_GL000741</name>
</gene>
<dbReference type="GO" id="GO:0016887">
    <property type="term" value="F:ATP hydrolysis activity"/>
    <property type="evidence" value="ECO:0007669"/>
    <property type="project" value="InterPro"/>
</dbReference>
<comment type="caution">
    <text evidence="5">The sequence shown here is derived from an EMBL/GenBank/DDBJ whole genome shotgun (WGS) entry which is preliminary data.</text>
</comment>
<dbReference type="InterPro" id="IPR011050">
    <property type="entry name" value="Pectin_lyase_fold/virulence"/>
</dbReference>
<dbReference type="STRING" id="942150.IV64_GL000741"/>
<dbReference type="PRINTS" id="PR00819">
    <property type="entry name" value="CBXCFQXSUPER"/>
</dbReference>
<protein>
    <recommendedName>
        <fullName evidence="4">AAA+ ATPase domain-containing protein</fullName>
    </recommendedName>
</protein>
<proteinExistence type="inferred from homology"/>
<dbReference type="RefSeq" id="WP_057707231.1">
    <property type="nucleotide sequence ID" value="NZ_JQCL01000080.1"/>
</dbReference>
<dbReference type="OrthoDB" id="9806903at2"/>
<dbReference type="InterPro" id="IPR027417">
    <property type="entry name" value="P-loop_NTPase"/>
</dbReference>
<name>A0A0R2M3K1_9LACO</name>
<dbReference type="PATRIC" id="fig|942150.3.peg.758"/>
<dbReference type="SMART" id="SM00382">
    <property type="entry name" value="AAA"/>
    <property type="match status" value="1"/>
</dbReference>
<dbReference type="SUPFAM" id="SSF51126">
    <property type="entry name" value="Pectin lyase-like"/>
    <property type="match status" value="1"/>
</dbReference>
<dbReference type="Pfam" id="PF00004">
    <property type="entry name" value="AAA"/>
    <property type="match status" value="1"/>
</dbReference>
<reference evidence="5 6" key="1">
    <citation type="journal article" date="2015" name="Genome Announc.">
        <title>Expanding the biotechnology potential of lactobacilli through comparative genomics of 213 strains and associated genera.</title>
        <authorList>
            <person name="Sun Z."/>
            <person name="Harris H.M."/>
            <person name="McCann A."/>
            <person name="Guo C."/>
            <person name="Argimon S."/>
            <person name="Zhang W."/>
            <person name="Yang X."/>
            <person name="Jeffery I.B."/>
            <person name="Cooney J.C."/>
            <person name="Kagawa T.F."/>
            <person name="Liu W."/>
            <person name="Song Y."/>
            <person name="Salvetti E."/>
            <person name="Wrobel A."/>
            <person name="Rasinkangas P."/>
            <person name="Parkhill J."/>
            <person name="Rea M.C."/>
            <person name="O'Sullivan O."/>
            <person name="Ritari J."/>
            <person name="Douillard F.P."/>
            <person name="Paul Ross R."/>
            <person name="Yang R."/>
            <person name="Briner A.E."/>
            <person name="Felis G.E."/>
            <person name="de Vos W.M."/>
            <person name="Barrangou R."/>
            <person name="Klaenhammer T.R."/>
            <person name="Caufield P.W."/>
            <person name="Cui Y."/>
            <person name="Zhang H."/>
            <person name="O'Toole P.W."/>
        </authorList>
    </citation>
    <scope>NUCLEOTIDE SEQUENCE [LARGE SCALE GENOMIC DNA]</scope>
    <source>
        <strain evidence="5 6">LMG 26013</strain>
    </source>
</reference>
<sequence>MNYYLVGEKKRTLFSRQSTWDFNDALEAAEDGDVIEIEEGFCPINGQENKPTAISKNITIQGHVTVNDQGGRNFTNTLDGIFVTDGAQVTLKDVCIQKNIDKSNNISVKKGSTLIADNVYIRSAVESGEMYPIVYIDGKSHAKFNRVQIDVETQDNGNPVYVSDASLDLVNSVIHVGVKAINAKVTCQHSTINCETAHAIYSEKNSQITLVSSTISGSLSTPKEYFSRVYMFDSQLTFKNSLIVQPKVSQGLSVVNGKVTLINGSIDSMKVTSSTVTIDETFIQESLIAEKKSTISAKRFFIVGKKNGTINLFMSSNSSIKADRINFGILTNPNIKLERNVSFKVGVVGHNQYDQEKQAFLVDENNNYVPASTKGKITYFGDLTAYEQLNNMIGIKNVKDEVNEFIAIAEMNKKRKDKGLSDSAMTLHSLFLGNPGTGKTTVARILGKVLYEKKIIANQKFIEVSRFDLVGQYVGQTAVKTREVLESALGGVLFVDEAYTLASGGKNDFGSEAIDEILKFMEDHRSDIVIIFAGYTDSMEKFLQMNEGLKSRIPNSFNFEDYTQDELVQIGLLDLKKKKYRVDEAAYTELVHHNFEQSDDHSNGRWIRNLNERLVRKMAVRIAGNEQADLSLITAQDLNAAKL</sequence>
<evidence type="ECO:0000313" key="6">
    <source>
        <dbReference type="Proteomes" id="UP000051783"/>
    </source>
</evidence>
<feature type="domain" description="AAA+ ATPase" evidence="4">
    <location>
        <begin position="425"/>
        <end position="563"/>
    </location>
</feature>
<dbReference type="InterPro" id="IPR050773">
    <property type="entry name" value="CbxX/CfxQ_RuBisCO_ESX"/>
</dbReference>
<dbReference type="Gene3D" id="1.10.8.60">
    <property type="match status" value="1"/>
</dbReference>
<dbReference type="CDD" id="cd00009">
    <property type="entry name" value="AAA"/>
    <property type="match status" value="1"/>
</dbReference>
<evidence type="ECO:0000259" key="4">
    <source>
        <dbReference type="SMART" id="SM00382"/>
    </source>
</evidence>